<dbReference type="PATRIC" id="fig|1240678.4.peg.4082"/>
<dbReference type="Gene3D" id="3.40.50.720">
    <property type="entry name" value="NAD(P)-binding Rossmann-like Domain"/>
    <property type="match status" value="1"/>
</dbReference>
<accession>A0A0D7CK85</accession>
<dbReference type="EMBL" id="JRKI01000027">
    <property type="protein sequence ID" value="KIZ16486.1"/>
    <property type="molecule type" value="Genomic_DNA"/>
</dbReference>
<organism evidence="1 2">
    <name type="scientific">Streptomyces natalensis ATCC 27448</name>
    <dbReference type="NCBI Taxonomy" id="1240678"/>
    <lineage>
        <taxon>Bacteria</taxon>
        <taxon>Bacillati</taxon>
        <taxon>Actinomycetota</taxon>
        <taxon>Actinomycetes</taxon>
        <taxon>Kitasatosporales</taxon>
        <taxon>Streptomycetaceae</taxon>
        <taxon>Streptomyces</taxon>
    </lineage>
</organism>
<comment type="caution">
    <text evidence="1">The sequence shown here is derived from an EMBL/GenBank/DDBJ whole genome shotgun (WGS) entry which is preliminary data.</text>
</comment>
<evidence type="ECO:0000313" key="2">
    <source>
        <dbReference type="Proteomes" id="UP000032458"/>
    </source>
</evidence>
<keyword evidence="2" id="KW-1185">Reference proteome</keyword>
<dbReference type="AlphaFoldDB" id="A0A0D7CK85"/>
<dbReference type="InterPro" id="IPR036291">
    <property type="entry name" value="NAD(P)-bd_dom_sf"/>
</dbReference>
<sequence>MSSTGTDPHQPTALIIGASRGLGHAMAAEFVDRGWNVVGTVRDTTARTPLHALADHADGRVTIEHLDINDPGHLPPLYERLAQRRLDVLFVNAGTTNNEQRPIGAVAAADFIDVMVTNALSPMRVIEALEDLVSPTGLIGAMSSGQGSITNNTAGGREVYRGSKAALNMFMKSFAARQGETQRTFVLMAPGWIRTALGGPDAPFTIEESVPLLVDVLLSKLGTPGLAYLDRFGQTVPW</sequence>
<name>A0A0D7CK85_9ACTN</name>
<proteinExistence type="predicted"/>
<dbReference type="Proteomes" id="UP000032458">
    <property type="component" value="Unassembled WGS sequence"/>
</dbReference>
<dbReference type="InterPro" id="IPR002347">
    <property type="entry name" value="SDR_fam"/>
</dbReference>
<gene>
    <name evidence="1" type="ORF">SNA_19355</name>
</gene>
<dbReference type="RefSeq" id="WP_030063205.1">
    <property type="nucleotide sequence ID" value="NZ_JRKI01000027.1"/>
</dbReference>
<protein>
    <submittedName>
        <fullName evidence="1">3-oxoacyl-ACP reductase</fullName>
    </submittedName>
</protein>
<dbReference type="GO" id="GO:0016616">
    <property type="term" value="F:oxidoreductase activity, acting on the CH-OH group of donors, NAD or NADP as acceptor"/>
    <property type="evidence" value="ECO:0007669"/>
    <property type="project" value="TreeGrafter"/>
</dbReference>
<dbReference type="PANTHER" id="PTHR45458">
    <property type="entry name" value="SHORT-CHAIN DEHYDROGENASE/REDUCTASE SDR"/>
    <property type="match status" value="1"/>
</dbReference>
<dbReference type="PRINTS" id="PR00081">
    <property type="entry name" value="GDHRDH"/>
</dbReference>
<dbReference type="Pfam" id="PF00106">
    <property type="entry name" value="adh_short"/>
    <property type="match status" value="1"/>
</dbReference>
<reference evidence="1 2" key="1">
    <citation type="submission" date="2014-09" db="EMBL/GenBank/DDBJ databases">
        <title>Draft genome sequence of Streptomyces natalensis ATCC 27448, producer of the antifungal pimaricin.</title>
        <authorList>
            <person name="Mendes M.V."/>
            <person name="Beites T."/>
            <person name="Pires S."/>
            <person name="Santos C.L."/>
            <person name="Moradas-Ferreira P."/>
        </authorList>
    </citation>
    <scope>NUCLEOTIDE SEQUENCE [LARGE SCALE GENOMIC DNA]</scope>
    <source>
        <strain evidence="1 2">ATCC 27448</strain>
    </source>
</reference>
<dbReference type="SUPFAM" id="SSF51735">
    <property type="entry name" value="NAD(P)-binding Rossmann-fold domains"/>
    <property type="match status" value="1"/>
</dbReference>
<evidence type="ECO:0000313" key="1">
    <source>
        <dbReference type="EMBL" id="KIZ16486.1"/>
    </source>
</evidence>
<dbReference type="InterPro" id="IPR052184">
    <property type="entry name" value="SDR_enzymes"/>
</dbReference>
<dbReference type="PANTHER" id="PTHR45458:SF1">
    <property type="entry name" value="SHORT CHAIN DEHYDROGENASE"/>
    <property type="match status" value="1"/>
</dbReference>